<gene>
    <name evidence="2" type="ORF">H9701_10360</name>
</gene>
<reference evidence="2" key="1">
    <citation type="journal article" date="2021" name="PeerJ">
        <title>Extensive microbial diversity within the chicken gut microbiome revealed by metagenomics and culture.</title>
        <authorList>
            <person name="Gilroy R."/>
            <person name="Ravi A."/>
            <person name="Getino M."/>
            <person name="Pursley I."/>
            <person name="Horton D.L."/>
            <person name="Alikhan N.F."/>
            <person name="Baker D."/>
            <person name="Gharbi K."/>
            <person name="Hall N."/>
            <person name="Watson M."/>
            <person name="Adriaenssens E.M."/>
            <person name="Foster-Nyarko E."/>
            <person name="Jarju S."/>
            <person name="Secka A."/>
            <person name="Antonio M."/>
            <person name="Oren A."/>
            <person name="Chaudhuri R.R."/>
            <person name="La Ragione R."/>
            <person name="Hildebrand F."/>
            <person name="Pallen M.J."/>
        </authorList>
    </citation>
    <scope>NUCLEOTIDE SEQUENCE</scope>
    <source>
        <strain evidence="2">CHK186-1790</strain>
    </source>
</reference>
<reference evidence="2" key="2">
    <citation type="submission" date="2021-04" db="EMBL/GenBank/DDBJ databases">
        <authorList>
            <person name="Gilroy R."/>
        </authorList>
    </citation>
    <scope>NUCLEOTIDE SEQUENCE</scope>
    <source>
        <strain evidence="2">CHK186-1790</strain>
    </source>
</reference>
<proteinExistence type="predicted"/>
<evidence type="ECO:0000313" key="2">
    <source>
        <dbReference type="EMBL" id="HJC41936.1"/>
    </source>
</evidence>
<protein>
    <submittedName>
        <fullName evidence="2">Uncharacterized protein</fullName>
    </submittedName>
</protein>
<comment type="caution">
    <text evidence="2">The sequence shown here is derived from an EMBL/GenBank/DDBJ whole genome shotgun (WGS) entry which is preliminary data.</text>
</comment>
<feature type="signal peptide" evidence="1">
    <location>
        <begin position="1"/>
        <end position="24"/>
    </location>
</feature>
<dbReference type="AlphaFoldDB" id="A0A9D2P280"/>
<evidence type="ECO:0000313" key="3">
    <source>
        <dbReference type="Proteomes" id="UP000823882"/>
    </source>
</evidence>
<sequence length="235" mass="27005">MKKLASIVLAIGMIVSTLITPVSAASSNQVNSFSRVESYTYSDVREYIQEAHSGVTLTISETPVHYYYGDGYTAYEKNGEYYIIKYNEDYTSYDINGYTVKGYSSYFYYPMPFNSTINSANTTWTYLFTDVFWQLSVGGLFVEVVMGMIPEGTFSSIIMEQIAEFLIDKAIDLVLPNNFALTIRDDWYYANLDPWMGTVDYSHDLSAWWGYTRDPYMEHIAGDYYTGEIIERDII</sequence>
<evidence type="ECO:0000256" key="1">
    <source>
        <dbReference type="SAM" id="SignalP"/>
    </source>
</evidence>
<feature type="chain" id="PRO_5038854672" evidence="1">
    <location>
        <begin position="25"/>
        <end position="235"/>
    </location>
</feature>
<dbReference type="Proteomes" id="UP000823882">
    <property type="component" value="Unassembled WGS sequence"/>
</dbReference>
<dbReference type="EMBL" id="DWWJ01000192">
    <property type="protein sequence ID" value="HJC41936.1"/>
    <property type="molecule type" value="Genomic_DNA"/>
</dbReference>
<keyword evidence="1" id="KW-0732">Signal</keyword>
<name>A0A9D2P280_9FIRM</name>
<accession>A0A9D2P280</accession>
<organism evidence="2 3">
    <name type="scientific">Candidatus Intestinimonas pullistercoris</name>
    <dbReference type="NCBI Taxonomy" id="2838623"/>
    <lineage>
        <taxon>Bacteria</taxon>
        <taxon>Bacillati</taxon>
        <taxon>Bacillota</taxon>
        <taxon>Clostridia</taxon>
        <taxon>Eubacteriales</taxon>
        <taxon>Intestinimonas</taxon>
    </lineage>
</organism>